<sequence>MVSSSSMGDDGLIHRLGHAKALLGILAGAGASYGIYKLVQKRSRTKSVDSGGHENRTGVEPGSLIAKVSGFNVVGAPGSSSGDIFTKSPGSLEPHHIGMLLSLLQKNPNPSERAQVLLTLGNAAAFTVNQDLIHDLGGLHVIAGYLSNPSADVRVQSLNALNNLSMNLKNQEHLKVYVPQVLELIEISPVNSDLQLAALRLLTNMSVTDKHQHLLKSSITLFLSLLVVANEALQVCQSSNFFFFFFFKGRCNGVVIFVCVLSFYSQIQVLKVLVNLSSNPDMMEDIVQSQAPASLVLLFDRCTSVAVLLRLLTFVGNLRAWRPSTQVAQALRWRQESLYCVLLDESSQLHHRLPLLLSHPDGEIKAQVARTLT</sequence>
<dbReference type="Pfam" id="PF04826">
    <property type="entry name" value="Arm_2"/>
    <property type="match status" value="2"/>
</dbReference>
<evidence type="ECO:0000313" key="9">
    <source>
        <dbReference type="Proteomes" id="UP000694580"/>
    </source>
</evidence>
<dbReference type="GO" id="GO:0005741">
    <property type="term" value="C:mitochondrial outer membrane"/>
    <property type="evidence" value="ECO:0007669"/>
    <property type="project" value="UniProtKB-SubCell"/>
</dbReference>
<dbReference type="GeneTree" id="ENSGT00940000165477"/>
<evidence type="ECO:0000256" key="6">
    <source>
        <dbReference type="ARBA" id="ARBA00023136"/>
    </source>
</evidence>
<dbReference type="Ensembl" id="ENSDCDT00010037508.1">
    <property type="protein sequence ID" value="ENSDCDP00010030174.1"/>
    <property type="gene ID" value="ENSDCDG00010019386.1"/>
</dbReference>
<keyword evidence="5" id="KW-0496">Mitochondrion</keyword>
<dbReference type="InterPro" id="IPR016024">
    <property type="entry name" value="ARM-type_fold"/>
</dbReference>
<reference evidence="8" key="3">
    <citation type="submission" date="2025-09" db="UniProtKB">
        <authorList>
            <consortium name="Ensembl"/>
        </authorList>
    </citation>
    <scope>IDENTIFICATION</scope>
</reference>
<keyword evidence="4" id="KW-1133">Transmembrane helix</keyword>
<dbReference type="InterPro" id="IPR011989">
    <property type="entry name" value="ARM-like"/>
</dbReference>
<keyword evidence="3" id="KW-1000">Mitochondrion outer membrane</keyword>
<organism evidence="8 9">
    <name type="scientific">Denticeps clupeoides</name>
    <name type="common">denticle herring</name>
    <dbReference type="NCBI Taxonomy" id="299321"/>
    <lineage>
        <taxon>Eukaryota</taxon>
        <taxon>Metazoa</taxon>
        <taxon>Chordata</taxon>
        <taxon>Craniata</taxon>
        <taxon>Vertebrata</taxon>
        <taxon>Euteleostomi</taxon>
        <taxon>Actinopterygii</taxon>
        <taxon>Neopterygii</taxon>
        <taxon>Teleostei</taxon>
        <taxon>Clupei</taxon>
        <taxon>Clupeiformes</taxon>
        <taxon>Denticipitoidei</taxon>
        <taxon>Denticipitidae</taxon>
        <taxon>Denticeps</taxon>
    </lineage>
</organism>
<proteinExistence type="predicted"/>
<evidence type="ECO:0000259" key="7">
    <source>
        <dbReference type="Pfam" id="PF04826"/>
    </source>
</evidence>
<protein>
    <recommendedName>
        <fullName evidence="7">Armadillo repeat-containing domain-containing protein</fullName>
    </recommendedName>
</protein>
<evidence type="ECO:0000256" key="4">
    <source>
        <dbReference type="ARBA" id="ARBA00022989"/>
    </source>
</evidence>
<dbReference type="InterPro" id="IPR051303">
    <property type="entry name" value="Armcx_regulator"/>
</dbReference>
<feature type="domain" description="Armadillo repeat-containing" evidence="7">
    <location>
        <begin position="266"/>
        <end position="342"/>
    </location>
</feature>
<dbReference type="PANTHER" id="PTHR15712">
    <property type="entry name" value="ARMADILLO REPEAT CONTAINING PROTEIN"/>
    <property type="match status" value="1"/>
</dbReference>
<dbReference type="SUPFAM" id="SSF48371">
    <property type="entry name" value="ARM repeat"/>
    <property type="match status" value="1"/>
</dbReference>
<evidence type="ECO:0000256" key="1">
    <source>
        <dbReference type="ARBA" id="ARBA00004572"/>
    </source>
</evidence>
<dbReference type="PANTHER" id="PTHR15712:SF23">
    <property type="entry name" value="ARMADILLO REPEAT CONTAINING 10"/>
    <property type="match status" value="1"/>
</dbReference>
<reference evidence="8 9" key="1">
    <citation type="submission" date="2020-06" db="EMBL/GenBank/DDBJ databases">
        <authorList>
            <consortium name="Wellcome Sanger Institute Data Sharing"/>
        </authorList>
    </citation>
    <scope>NUCLEOTIDE SEQUENCE [LARGE SCALE GENOMIC DNA]</scope>
</reference>
<keyword evidence="9" id="KW-1185">Reference proteome</keyword>
<evidence type="ECO:0000256" key="2">
    <source>
        <dbReference type="ARBA" id="ARBA00022692"/>
    </source>
</evidence>
<keyword evidence="2" id="KW-0812">Transmembrane</keyword>
<evidence type="ECO:0000256" key="3">
    <source>
        <dbReference type="ARBA" id="ARBA00022787"/>
    </source>
</evidence>
<reference evidence="8" key="2">
    <citation type="submission" date="2025-08" db="UniProtKB">
        <authorList>
            <consortium name="Ensembl"/>
        </authorList>
    </citation>
    <scope>IDENTIFICATION</scope>
</reference>
<evidence type="ECO:0000313" key="8">
    <source>
        <dbReference type="Ensembl" id="ENSDCDP00010030174.1"/>
    </source>
</evidence>
<evidence type="ECO:0000256" key="5">
    <source>
        <dbReference type="ARBA" id="ARBA00023128"/>
    </source>
</evidence>
<dbReference type="Gene3D" id="1.25.10.10">
    <property type="entry name" value="Leucine-rich Repeat Variant"/>
    <property type="match status" value="1"/>
</dbReference>
<dbReference type="Proteomes" id="UP000694580">
    <property type="component" value="Chromosome 17"/>
</dbReference>
<feature type="domain" description="Armadillo repeat-containing" evidence="7">
    <location>
        <begin position="92"/>
        <end position="235"/>
    </location>
</feature>
<name>A0AAY4CBR6_9TELE</name>
<accession>A0AAY4CBR6</accession>
<keyword evidence="6" id="KW-0472">Membrane</keyword>
<dbReference type="AlphaFoldDB" id="A0AAY4CBR6"/>
<gene>
    <name evidence="8" type="primary">ARMC10</name>
</gene>
<dbReference type="InterPro" id="IPR006911">
    <property type="entry name" value="ARM-rpt_dom"/>
</dbReference>
<comment type="subcellular location">
    <subcellularLocation>
        <location evidence="1">Mitochondrion outer membrane</location>
        <topology evidence="1">Single-pass membrane protein</topology>
    </subcellularLocation>
</comment>